<comment type="caution">
    <text evidence="8">The sequence shown here is derived from an EMBL/GenBank/DDBJ whole genome shotgun (WGS) entry which is preliminary data.</text>
</comment>
<dbReference type="PROSITE" id="PS00211">
    <property type="entry name" value="ABC_TRANSPORTER_1"/>
    <property type="match status" value="1"/>
</dbReference>
<dbReference type="NCBIfam" id="TIGR01189">
    <property type="entry name" value="ccmA"/>
    <property type="match status" value="1"/>
</dbReference>
<keyword evidence="2" id="KW-0547">Nucleotide-binding</keyword>
<dbReference type="GO" id="GO:0005524">
    <property type="term" value="F:ATP binding"/>
    <property type="evidence" value="ECO:0007669"/>
    <property type="project" value="UniProtKB-KW"/>
</dbReference>
<evidence type="ECO:0000256" key="1">
    <source>
        <dbReference type="ARBA" id="ARBA00022448"/>
    </source>
</evidence>
<proteinExistence type="predicted"/>
<keyword evidence="3" id="KW-0201">Cytochrome c-type biogenesis</keyword>
<evidence type="ECO:0000313" key="9">
    <source>
        <dbReference type="Proteomes" id="UP001499910"/>
    </source>
</evidence>
<keyword evidence="1" id="KW-0813">Transport</keyword>
<keyword evidence="6" id="KW-0472">Membrane</keyword>
<dbReference type="Pfam" id="PF00005">
    <property type="entry name" value="ABC_tran"/>
    <property type="match status" value="1"/>
</dbReference>
<protein>
    <submittedName>
        <fullName evidence="8">Heme ABC exporter ATP-binding protein CcmA</fullName>
    </submittedName>
</protein>
<feature type="domain" description="ABC transporter" evidence="7">
    <location>
        <begin position="3"/>
        <end position="214"/>
    </location>
</feature>
<evidence type="ECO:0000256" key="6">
    <source>
        <dbReference type="ARBA" id="ARBA00023136"/>
    </source>
</evidence>
<dbReference type="InterPro" id="IPR003593">
    <property type="entry name" value="AAA+_ATPase"/>
</dbReference>
<evidence type="ECO:0000256" key="3">
    <source>
        <dbReference type="ARBA" id="ARBA00022748"/>
    </source>
</evidence>
<evidence type="ECO:0000313" key="8">
    <source>
        <dbReference type="EMBL" id="GAA5068035.1"/>
    </source>
</evidence>
<dbReference type="EMBL" id="BAABHW010000001">
    <property type="protein sequence ID" value="GAA5068035.1"/>
    <property type="molecule type" value="Genomic_DNA"/>
</dbReference>
<evidence type="ECO:0000256" key="5">
    <source>
        <dbReference type="ARBA" id="ARBA00022967"/>
    </source>
</evidence>
<keyword evidence="5" id="KW-1278">Translocase</keyword>
<sequence>MNLTVTDLSCARGSTQVLADVSFTVAAGEALILRGPNGAGKTTLLRTLAGLTPPLAGRVDCPPDAIAYAGHADGLKAQLTVQENLEFWAGVFASGTITRAVDAFDLEGLLDRRAGDMSAGQKRRLSLARLLVTGRPIWCLDEPTVSLDTENVQRFAAAVERHLDGGGSAVIATHIDLGLPAARSLDVSPFIAKRLRADDPFAQGLDDPFADGVEP</sequence>
<gene>
    <name evidence="8" type="primary">ccmA</name>
    <name evidence="8" type="ORF">GCM10023209_08210</name>
</gene>
<name>A0ABP9L224_9RHOB</name>
<organism evidence="8 9">
    <name type="scientific">[Roseibacterium] beibuensis</name>
    <dbReference type="NCBI Taxonomy" id="1193142"/>
    <lineage>
        <taxon>Bacteria</taxon>
        <taxon>Pseudomonadati</taxon>
        <taxon>Pseudomonadota</taxon>
        <taxon>Alphaproteobacteria</taxon>
        <taxon>Rhodobacterales</taxon>
        <taxon>Roseobacteraceae</taxon>
        <taxon>Roseicyclus</taxon>
    </lineage>
</organism>
<evidence type="ECO:0000259" key="7">
    <source>
        <dbReference type="PROSITE" id="PS50893"/>
    </source>
</evidence>
<dbReference type="Proteomes" id="UP001499910">
    <property type="component" value="Unassembled WGS sequence"/>
</dbReference>
<dbReference type="Gene3D" id="3.40.50.300">
    <property type="entry name" value="P-loop containing nucleotide triphosphate hydrolases"/>
    <property type="match status" value="1"/>
</dbReference>
<accession>A0ABP9L224</accession>
<evidence type="ECO:0000256" key="4">
    <source>
        <dbReference type="ARBA" id="ARBA00022840"/>
    </source>
</evidence>
<evidence type="ECO:0000256" key="2">
    <source>
        <dbReference type="ARBA" id="ARBA00022741"/>
    </source>
</evidence>
<reference evidence="9" key="1">
    <citation type="journal article" date="2019" name="Int. J. Syst. Evol. Microbiol.">
        <title>The Global Catalogue of Microorganisms (GCM) 10K type strain sequencing project: providing services to taxonomists for standard genome sequencing and annotation.</title>
        <authorList>
            <consortium name="The Broad Institute Genomics Platform"/>
            <consortium name="The Broad Institute Genome Sequencing Center for Infectious Disease"/>
            <person name="Wu L."/>
            <person name="Ma J."/>
        </authorList>
    </citation>
    <scope>NUCLEOTIDE SEQUENCE [LARGE SCALE GENOMIC DNA]</scope>
    <source>
        <strain evidence="9">JCM 18015</strain>
    </source>
</reference>
<keyword evidence="4 8" id="KW-0067">ATP-binding</keyword>
<dbReference type="InterPro" id="IPR003439">
    <property type="entry name" value="ABC_transporter-like_ATP-bd"/>
</dbReference>
<dbReference type="RefSeq" id="WP_259546508.1">
    <property type="nucleotide sequence ID" value="NZ_BAABHW010000001.1"/>
</dbReference>
<dbReference type="PROSITE" id="PS50893">
    <property type="entry name" value="ABC_TRANSPORTER_2"/>
    <property type="match status" value="1"/>
</dbReference>
<dbReference type="InterPro" id="IPR027417">
    <property type="entry name" value="P-loop_NTPase"/>
</dbReference>
<keyword evidence="9" id="KW-1185">Reference proteome</keyword>
<dbReference type="SUPFAM" id="SSF52540">
    <property type="entry name" value="P-loop containing nucleoside triphosphate hydrolases"/>
    <property type="match status" value="1"/>
</dbReference>
<dbReference type="PANTHER" id="PTHR43499">
    <property type="entry name" value="ABC TRANSPORTER I FAMILY MEMBER 1"/>
    <property type="match status" value="1"/>
</dbReference>
<dbReference type="InterPro" id="IPR017871">
    <property type="entry name" value="ABC_transporter-like_CS"/>
</dbReference>
<dbReference type="SMART" id="SM00382">
    <property type="entry name" value="AAA"/>
    <property type="match status" value="1"/>
</dbReference>
<dbReference type="PANTHER" id="PTHR43499:SF1">
    <property type="entry name" value="ABC TRANSPORTER I FAMILY MEMBER 1"/>
    <property type="match status" value="1"/>
</dbReference>
<dbReference type="InterPro" id="IPR005895">
    <property type="entry name" value="ABC_transptr_haem_export_CcmA"/>
</dbReference>